<dbReference type="Gene3D" id="3.30.530.20">
    <property type="match status" value="1"/>
</dbReference>
<accession>A0A0J9W1D1</accession>
<reference evidence="1" key="1">
    <citation type="submission" date="2007-04" db="EMBL/GenBank/DDBJ databases">
        <authorList>
            <consortium name="The Broad Institute Genome Sequencing Platform"/>
            <person name="Birren B."/>
            <person name="Lander E."/>
            <person name="Galagan J."/>
            <person name="Nusbaum C."/>
            <person name="Devon K."/>
            <person name="Ma L.-J."/>
            <person name="Jaffe D."/>
            <person name="Butler J."/>
            <person name="Alvarez P."/>
            <person name="Gnerre S."/>
            <person name="Grabherr M."/>
            <person name="Kleber M."/>
            <person name="Mauceli E."/>
            <person name="Brockman W."/>
            <person name="MacCallum I.A."/>
            <person name="Young S."/>
            <person name="LaButti K."/>
            <person name="DeCaprio D."/>
            <person name="Crawford M."/>
            <person name="Koehrsen M."/>
            <person name="Engels R."/>
            <person name="Montgomery P."/>
            <person name="Pearson M."/>
            <person name="Howarth C."/>
            <person name="Larson L."/>
            <person name="White J."/>
            <person name="O'Leary S."/>
            <person name="Kodira C."/>
            <person name="Zeng Q."/>
            <person name="Yandava C."/>
            <person name="Alvarado L."/>
            <person name="Kistler C."/>
            <person name="Shim W.-B."/>
            <person name="Kang S."/>
            <person name="Woloshuk C."/>
        </authorList>
    </citation>
    <scope>NUCLEOTIDE SEQUENCE</scope>
    <source>
        <strain evidence="1">4287</strain>
    </source>
</reference>
<evidence type="ECO:0000313" key="1">
    <source>
        <dbReference type="EMBL" id="KNB16929.1"/>
    </source>
</evidence>
<dbReference type="Pfam" id="PF10604">
    <property type="entry name" value="Polyketide_cyc2"/>
    <property type="match status" value="1"/>
</dbReference>
<dbReference type="VEuPathDB" id="FungiDB:FOXG_14938"/>
<dbReference type="KEGG" id="fox:FOXG_14938"/>
<dbReference type="SUPFAM" id="SSF55961">
    <property type="entry name" value="Bet v1-like"/>
    <property type="match status" value="1"/>
</dbReference>
<dbReference type="InterPro" id="IPR019587">
    <property type="entry name" value="Polyketide_cyclase/dehydratase"/>
</dbReference>
<protein>
    <recommendedName>
        <fullName evidence="3">SRPBCC family protein</fullName>
    </recommendedName>
</protein>
<dbReference type="RefSeq" id="XP_018254974.1">
    <property type="nucleotide sequence ID" value="XM_018395006.1"/>
</dbReference>
<dbReference type="Proteomes" id="UP000009097">
    <property type="component" value="Unassembled WGS sequence"/>
</dbReference>
<reference evidence="1" key="2">
    <citation type="journal article" date="2010" name="Nature">
        <title>Comparative genomics reveals mobile pathogenicity chromosomes in Fusarium.</title>
        <authorList>
            <person name="Ma L.J."/>
            <person name="van der Does H.C."/>
            <person name="Borkovich K.A."/>
            <person name="Coleman J.J."/>
            <person name="Daboussi M.J."/>
            <person name="Di Pietro A."/>
            <person name="Dufresne M."/>
            <person name="Freitag M."/>
            <person name="Grabherr M."/>
            <person name="Henrissat B."/>
            <person name="Houterman P.M."/>
            <person name="Kang S."/>
            <person name="Shim W.B."/>
            <person name="Woloshuk C."/>
            <person name="Xie X."/>
            <person name="Xu J.R."/>
            <person name="Antoniw J."/>
            <person name="Baker S.E."/>
            <person name="Bluhm B.H."/>
            <person name="Breakspear A."/>
            <person name="Brown D.W."/>
            <person name="Butchko R.A."/>
            <person name="Chapman S."/>
            <person name="Coulson R."/>
            <person name="Coutinho P.M."/>
            <person name="Danchin E.G."/>
            <person name="Diener A."/>
            <person name="Gale L.R."/>
            <person name="Gardiner D.M."/>
            <person name="Goff S."/>
            <person name="Hammond-Kosack K.E."/>
            <person name="Hilburn K."/>
            <person name="Hua-Van A."/>
            <person name="Jonkers W."/>
            <person name="Kazan K."/>
            <person name="Kodira C.D."/>
            <person name="Koehrsen M."/>
            <person name="Kumar L."/>
            <person name="Lee Y.H."/>
            <person name="Li L."/>
            <person name="Manners J.M."/>
            <person name="Miranda-Saavedra D."/>
            <person name="Mukherjee M."/>
            <person name="Park G."/>
            <person name="Park J."/>
            <person name="Park S.Y."/>
            <person name="Proctor R.H."/>
            <person name="Regev A."/>
            <person name="Ruiz-Roldan M.C."/>
            <person name="Sain D."/>
            <person name="Sakthikumar S."/>
            <person name="Sykes S."/>
            <person name="Schwartz D.C."/>
            <person name="Turgeon B.G."/>
            <person name="Wapinski I."/>
            <person name="Yoder O."/>
            <person name="Young S."/>
            <person name="Zeng Q."/>
            <person name="Zhou S."/>
            <person name="Galagan J."/>
            <person name="Cuomo C.A."/>
            <person name="Kistler H.C."/>
            <person name="Rep M."/>
        </authorList>
    </citation>
    <scope>NUCLEOTIDE SEQUENCE [LARGE SCALE GENOMIC DNA]</scope>
    <source>
        <strain evidence="1">4287</strain>
    </source>
</reference>
<dbReference type="EMBL" id="DS231720">
    <property type="protein sequence ID" value="KNB16929.1"/>
    <property type="molecule type" value="Genomic_DNA"/>
</dbReference>
<proteinExistence type="predicted"/>
<dbReference type="GeneID" id="28956051"/>
<evidence type="ECO:0008006" key="3">
    <source>
        <dbReference type="Google" id="ProtNLM"/>
    </source>
</evidence>
<name>A0A0J9W1D1_FUSO4</name>
<dbReference type="InterPro" id="IPR023393">
    <property type="entry name" value="START-like_dom_sf"/>
</dbReference>
<organism evidence="1 2">
    <name type="scientific">Fusarium oxysporum f. sp. lycopersici (strain 4287 / CBS 123668 / FGSC 9935 / NRRL 34936)</name>
    <name type="common">Fusarium vascular wilt of tomato</name>
    <dbReference type="NCBI Taxonomy" id="426428"/>
    <lineage>
        <taxon>Eukaryota</taxon>
        <taxon>Fungi</taxon>
        <taxon>Dikarya</taxon>
        <taxon>Ascomycota</taxon>
        <taxon>Pezizomycotina</taxon>
        <taxon>Sordariomycetes</taxon>
        <taxon>Hypocreomycetidae</taxon>
        <taxon>Hypocreales</taxon>
        <taxon>Nectriaceae</taxon>
        <taxon>Fusarium</taxon>
        <taxon>Fusarium oxysporum species complex</taxon>
    </lineage>
</organism>
<dbReference type="AlphaFoldDB" id="A0A0J9W1D1"/>
<gene>
    <name evidence="1" type="ORF">FOXG_14938</name>
</gene>
<evidence type="ECO:0000313" key="2">
    <source>
        <dbReference type="Proteomes" id="UP000009097"/>
    </source>
</evidence>
<dbReference type="OrthoDB" id="4436220at2759"/>
<sequence>MPEITSDVTRIINAPIGQVWGIVTSFGAEVLWFPGCVSSSLEGYGPGSVRTIRWEPNVWVNGVREVMLFCDPVKHHLRFQVHNEDIGEATGEIFSNIVLKDIDGKSTKFRWYGESTPHKDPVVWASLIEYVEDMYVRCAEAIGQKLSCK</sequence>
<dbReference type="CDD" id="cd07821">
    <property type="entry name" value="PYR_PYL_RCAR_like"/>
    <property type="match status" value="1"/>
</dbReference>